<proteinExistence type="predicted"/>
<dbReference type="EMBL" id="BK016102">
    <property type="protein sequence ID" value="DAF95072.1"/>
    <property type="molecule type" value="Genomic_DNA"/>
</dbReference>
<accession>A0A8S5UKR2</accession>
<sequence>MYVIIRGHCIEGENLEEMAACLFRWMPPLVPWFTELQKQIKQKSAECGSDGEAFLSVVKSDPELFPIEMQSKDSPFREI</sequence>
<protein>
    <submittedName>
        <fullName evidence="1">Uncharacterized protein</fullName>
    </submittedName>
</protein>
<reference evidence="1" key="1">
    <citation type="journal article" date="2021" name="Proc. Natl. Acad. Sci. U.S.A.">
        <title>A Catalog of Tens of Thousands of Viruses from Human Metagenomes Reveals Hidden Associations with Chronic Diseases.</title>
        <authorList>
            <person name="Tisza M.J."/>
            <person name="Buck C.B."/>
        </authorList>
    </citation>
    <scope>NUCLEOTIDE SEQUENCE</scope>
    <source>
        <strain evidence="1">CtQf419</strain>
    </source>
</reference>
<organism evidence="1">
    <name type="scientific">Myoviridae sp. ctQf419</name>
    <dbReference type="NCBI Taxonomy" id="2825102"/>
    <lineage>
        <taxon>Viruses</taxon>
        <taxon>Duplodnaviria</taxon>
        <taxon>Heunggongvirae</taxon>
        <taxon>Uroviricota</taxon>
        <taxon>Caudoviricetes</taxon>
    </lineage>
</organism>
<name>A0A8S5UKR2_9CAUD</name>
<evidence type="ECO:0000313" key="1">
    <source>
        <dbReference type="EMBL" id="DAF95072.1"/>
    </source>
</evidence>